<evidence type="ECO:0000313" key="3">
    <source>
        <dbReference type="Proteomes" id="UP001500575"/>
    </source>
</evidence>
<dbReference type="InterPro" id="IPR019587">
    <property type="entry name" value="Polyketide_cyclase/dehydratase"/>
</dbReference>
<sequence>MWTRSREVAAPAAVVWTLLTDVRRWPEWGPTVAEAQLEAGTSIRQGATGRVRTPVGAWLPFTVTYLRADAAGGSWSWKVAGVPATRHEVLDLGGEASRVRFATPWWAPAYVPVVELGLRRLGALAEREQSSGQTSGPAPTAGGR</sequence>
<protein>
    <submittedName>
        <fullName evidence="2">SRPBCC family protein</fullName>
    </submittedName>
</protein>
<accession>A0ABP5K6F4</accession>
<evidence type="ECO:0000313" key="2">
    <source>
        <dbReference type="EMBL" id="GAA2126387.1"/>
    </source>
</evidence>
<gene>
    <name evidence="2" type="ORF">GCM10009843_24810</name>
</gene>
<dbReference type="Gene3D" id="3.30.530.20">
    <property type="match status" value="1"/>
</dbReference>
<dbReference type="SUPFAM" id="SSF55961">
    <property type="entry name" value="Bet v1-like"/>
    <property type="match status" value="1"/>
</dbReference>
<keyword evidence="3" id="KW-1185">Reference proteome</keyword>
<evidence type="ECO:0000256" key="1">
    <source>
        <dbReference type="SAM" id="MobiDB-lite"/>
    </source>
</evidence>
<organism evidence="2 3">
    <name type="scientific">Nocardioides bigeumensis</name>
    <dbReference type="NCBI Taxonomy" id="433657"/>
    <lineage>
        <taxon>Bacteria</taxon>
        <taxon>Bacillati</taxon>
        <taxon>Actinomycetota</taxon>
        <taxon>Actinomycetes</taxon>
        <taxon>Propionibacteriales</taxon>
        <taxon>Nocardioidaceae</taxon>
        <taxon>Nocardioides</taxon>
    </lineage>
</organism>
<name>A0ABP5K6F4_9ACTN</name>
<comment type="caution">
    <text evidence="2">The sequence shown here is derived from an EMBL/GenBank/DDBJ whole genome shotgun (WGS) entry which is preliminary data.</text>
</comment>
<dbReference type="Proteomes" id="UP001500575">
    <property type="component" value="Unassembled WGS sequence"/>
</dbReference>
<dbReference type="InterPro" id="IPR023393">
    <property type="entry name" value="START-like_dom_sf"/>
</dbReference>
<reference evidence="3" key="1">
    <citation type="journal article" date="2019" name="Int. J. Syst. Evol. Microbiol.">
        <title>The Global Catalogue of Microorganisms (GCM) 10K type strain sequencing project: providing services to taxonomists for standard genome sequencing and annotation.</title>
        <authorList>
            <consortium name="The Broad Institute Genomics Platform"/>
            <consortium name="The Broad Institute Genome Sequencing Center for Infectious Disease"/>
            <person name="Wu L."/>
            <person name="Ma J."/>
        </authorList>
    </citation>
    <scope>NUCLEOTIDE SEQUENCE [LARGE SCALE GENOMIC DNA]</scope>
    <source>
        <strain evidence="3">JCM 16021</strain>
    </source>
</reference>
<feature type="region of interest" description="Disordered" evidence="1">
    <location>
        <begin position="125"/>
        <end position="144"/>
    </location>
</feature>
<dbReference type="EMBL" id="BAAAQQ010000012">
    <property type="protein sequence ID" value="GAA2126387.1"/>
    <property type="molecule type" value="Genomic_DNA"/>
</dbReference>
<dbReference type="Pfam" id="PF10604">
    <property type="entry name" value="Polyketide_cyc2"/>
    <property type="match status" value="1"/>
</dbReference>
<proteinExistence type="predicted"/>
<dbReference type="RefSeq" id="WP_344304061.1">
    <property type="nucleotide sequence ID" value="NZ_BAAAQQ010000012.1"/>
</dbReference>